<dbReference type="AlphaFoldDB" id="A0AAJ4REU8"/>
<comment type="caution">
    <text evidence="1">The sequence shown here is derived from an EMBL/GenBank/DDBJ whole genome shotgun (WGS) entry which is preliminary data.</text>
</comment>
<evidence type="ECO:0000313" key="2">
    <source>
        <dbReference type="Proteomes" id="UP001171165"/>
    </source>
</evidence>
<protein>
    <submittedName>
        <fullName evidence="1">Uncharacterized protein</fullName>
    </submittedName>
</protein>
<proteinExistence type="predicted"/>
<sequence>MREIDEVINVPNIGPVVVTSHEQERSVEWFSDRVPKHPWKALASRLFSSSLTKAILPEKVALHKNQKYSNKADIWLHSNSDLHFVVVQSGAMKTLVTVFRLNKSLKKSQNEIKMCVR</sequence>
<dbReference type="EMBL" id="ABKSPD020000006">
    <property type="protein sequence ID" value="EKW9776294.1"/>
    <property type="molecule type" value="Genomic_DNA"/>
</dbReference>
<evidence type="ECO:0000313" key="1">
    <source>
        <dbReference type="EMBL" id="EKW9776294.1"/>
    </source>
</evidence>
<accession>A0AAJ4REU8</accession>
<organism evidence="1 2">
    <name type="scientific">Proteus mirabilis</name>
    <dbReference type="NCBI Taxonomy" id="584"/>
    <lineage>
        <taxon>Bacteria</taxon>
        <taxon>Pseudomonadati</taxon>
        <taxon>Pseudomonadota</taxon>
        <taxon>Gammaproteobacteria</taxon>
        <taxon>Enterobacterales</taxon>
        <taxon>Morganellaceae</taxon>
        <taxon>Proteus</taxon>
    </lineage>
</organism>
<dbReference type="Proteomes" id="UP001171165">
    <property type="component" value="Unassembled WGS sequence"/>
</dbReference>
<dbReference type="RefSeq" id="WP_036919037.1">
    <property type="nucleotide sequence ID" value="NZ_CAXOKY010000014.1"/>
</dbReference>
<gene>
    <name evidence="1" type="ORF">PW210_002113</name>
</gene>
<name>A0AAJ4REU8_PROMI</name>
<reference evidence="1" key="1">
    <citation type="submission" date="2023-06" db="EMBL/GenBank/DDBJ databases">
        <authorList>
            <consortium name="Clinical and Environmental Microbiology Branch: Whole genome sequencing antimicrobial resistance pathogens in the healthcare setting"/>
        </authorList>
    </citation>
    <scope>NUCLEOTIDE SEQUENCE</scope>
    <source>
        <strain evidence="1">Microbial</strain>
    </source>
</reference>